<keyword evidence="5" id="KW-1185">Reference proteome</keyword>
<dbReference type="SMART" id="SM00411">
    <property type="entry name" value="BHL"/>
    <property type="match status" value="1"/>
</dbReference>
<dbReference type="KEGG" id="dpb:BABL1_gene_113"/>
<dbReference type="eggNOG" id="COG0776">
    <property type="taxonomic scope" value="Bacteria"/>
</dbReference>
<dbReference type="PROSITE" id="PS00045">
    <property type="entry name" value="HISTONE_LIKE"/>
    <property type="match status" value="1"/>
</dbReference>
<proteinExistence type="inferred from homology"/>
<protein>
    <submittedName>
        <fullName evidence="4">Bacterial nucleoid DNA-binding protein</fullName>
    </submittedName>
</protein>
<dbReference type="HOGENOM" id="CLU_105066_3_2_7"/>
<accession>V6DHF9</accession>
<dbReference type="CDD" id="cd13831">
    <property type="entry name" value="HU"/>
    <property type="match status" value="1"/>
</dbReference>
<dbReference type="PRINTS" id="PR01727">
    <property type="entry name" value="DNABINDINGHU"/>
</dbReference>
<reference evidence="4 5" key="1">
    <citation type="journal article" date="2015" name="Biol. Direct">
        <title>Babela massiliensis, a representative of a widespread bacterial phylum with unusual adaptations to parasitism in amoebae.</title>
        <authorList>
            <person name="Pagnier I."/>
            <person name="Yutin N."/>
            <person name="Croce O."/>
            <person name="Makarova K.S."/>
            <person name="Wolf Y.I."/>
            <person name="Benamar S."/>
            <person name="Raoult D."/>
            <person name="Koonin E.V."/>
            <person name="La Scola B."/>
        </authorList>
    </citation>
    <scope>NUCLEOTIDE SEQUENCE [LARGE SCALE GENOMIC DNA]</scope>
    <source>
        <strain evidence="5">BABL1</strain>
    </source>
</reference>
<dbReference type="InterPro" id="IPR000119">
    <property type="entry name" value="Hist_DNA-bd"/>
</dbReference>
<comment type="similarity">
    <text evidence="3">Belongs to the bacterial histone-like protein family.</text>
</comment>
<dbReference type="SUPFAM" id="SSF47729">
    <property type="entry name" value="IHF-like DNA-binding proteins"/>
    <property type="match status" value="1"/>
</dbReference>
<dbReference type="EMBL" id="HG793133">
    <property type="protein sequence ID" value="CDK30979.1"/>
    <property type="molecule type" value="Genomic_DNA"/>
</dbReference>
<dbReference type="GO" id="GO:0030527">
    <property type="term" value="F:structural constituent of chromatin"/>
    <property type="evidence" value="ECO:0007669"/>
    <property type="project" value="InterPro"/>
</dbReference>
<dbReference type="RefSeq" id="WP_023792945.1">
    <property type="nucleotide sequence ID" value="NC_023003.1"/>
</dbReference>
<keyword evidence="2 4" id="KW-0238">DNA-binding</keyword>
<dbReference type="InterPro" id="IPR010992">
    <property type="entry name" value="IHF-like_DNA-bd_dom_sf"/>
</dbReference>
<evidence type="ECO:0000313" key="4">
    <source>
        <dbReference type="EMBL" id="CDK30979.1"/>
    </source>
</evidence>
<dbReference type="Proteomes" id="UP000018769">
    <property type="component" value="Chromosome I"/>
</dbReference>
<dbReference type="OrthoDB" id="9799835at2"/>
<dbReference type="GO" id="GO:0003677">
    <property type="term" value="F:DNA binding"/>
    <property type="evidence" value="ECO:0007669"/>
    <property type="project" value="UniProtKB-KW"/>
</dbReference>
<dbReference type="Gene3D" id="4.10.520.10">
    <property type="entry name" value="IHF-like DNA-binding proteins"/>
    <property type="match status" value="1"/>
</dbReference>
<dbReference type="InterPro" id="IPR020816">
    <property type="entry name" value="Histone-like_DNA-bd_CS"/>
</dbReference>
<evidence type="ECO:0000256" key="3">
    <source>
        <dbReference type="RuleBase" id="RU003939"/>
    </source>
</evidence>
<name>V6DHF9_9BACT</name>
<dbReference type="Pfam" id="PF00216">
    <property type="entry name" value="Bac_DNA_binding"/>
    <property type="match status" value="1"/>
</dbReference>
<dbReference type="AlphaFoldDB" id="V6DHF9"/>
<dbReference type="STRING" id="673862.BABL1_gene_113"/>
<dbReference type="PANTHER" id="PTHR33175:SF3">
    <property type="entry name" value="DNA-BINDING PROTEIN HU-BETA"/>
    <property type="match status" value="1"/>
</dbReference>
<evidence type="ECO:0000256" key="1">
    <source>
        <dbReference type="ARBA" id="ARBA00023067"/>
    </source>
</evidence>
<organism evidence="4 5">
    <name type="scientific">Candidatus Babela massiliensis</name>
    <dbReference type="NCBI Taxonomy" id="673862"/>
    <lineage>
        <taxon>Bacteria</taxon>
        <taxon>Candidatus Babelota</taxon>
        <taxon>Candidatus Babeliae</taxon>
        <taxon>Candidatus Babeliales</taxon>
        <taxon>Candidatus Babeliaceae</taxon>
        <taxon>Candidatus Babela</taxon>
    </lineage>
</organism>
<dbReference type="GO" id="GO:0005829">
    <property type="term" value="C:cytosol"/>
    <property type="evidence" value="ECO:0007669"/>
    <property type="project" value="TreeGrafter"/>
</dbReference>
<gene>
    <name evidence="4" type="primary">hupA</name>
    <name evidence="4" type="ORF">BABL1_gene_113</name>
</gene>
<evidence type="ECO:0000313" key="5">
    <source>
        <dbReference type="Proteomes" id="UP000018769"/>
    </source>
</evidence>
<keyword evidence="1" id="KW-0226">DNA condensation</keyword>
<sequence>MNKTELINSLSEETTFPKREVARFLEAFARIVGRTLKNGGKIQLSGFGTFAASRRPARIGINPSTKERIQLPSTVVAKFKPGKTLKEVMRSIR</sequence>
<dbReference type="PANTHER" id="PTHR33175">
    <property type="entry name" value="DNA-BINDING PROTEIN HU"/>
    <property type="match status" value="1"/>
</dbReference>
<evidence type="ECO:0000256" key="2">
    <source>
        <dbReference type="ARBA" id="ARBA00023125"/>
    </source>
</evidence>
<dbReference type="GO" id="GO:0030261">
    <property type="term" value="P:chromosome condensation"/>
    <property type="evidence" value="ECO:0007669"/>
    <property type="project" value="UniProtKB-KW"/>
</dbReference>